<evidence type="ECO:0000313" key="3">
    <source>
        <dbReference type="Proteomes" id="UP000608923"/>
    </source>
</evidence>
<dbReference type="InterPro" id="IPR014577">
    <property type="entry name" value="UCP033093_metalloPase"/>
</dbReference>
<dbReference type="Proteomes" id="UP000608923">
    <property type="component" value="Unassembled WGS sequence"/>
</dbReference>
<dbReference type="SUPFAM" id="SSF56300">
    <property type="entry name" value="Metallo-dependent phosphatases"/>
    <property type="match status" value="1"/>
</dbReference>
<dbReference type="PANTHER" id="PTHR30337:SF0">
    <property type="entry name" value="NUCLEASE SBCCD SUBUNIT D"/>
    <property type="match status" value="1"/>
</dbReference>
<keyword evidence="3" id="KW-1185">Reference proteome</keyword>
<feature type="domain" description="Calcineurin-like phosphoesterase" evidence="1">
    <location>
        <begin position="10"/>
        <end position="205"/>
    </location>
</feature>
<dbReference type="EMBL" id="BMZN01000001">
    <property type="protein sequence ID" value="GHC35551.1"/>
    <property type="molecule type" value="Genomic_DNA"/>
</dbReference>
<reference evidence="3" key="1">
    <citation type="journal article" date="2019" name="Int. J. Syst. Evol. Microbiol.">
        <title>The Global Catalogue of Microorganisms (GCM) 10K type strain sequencing project: providing services to taxonomists for standard genome sequencing and annotation.</title>
        <authorList>
            <consortium name="The Broad Institute Genomics Platform"/>
            <consortium name="The Broad Institute Genome Sequencing Center for Infectious Disease"/>
            <person name="Wu L."/>
            <person name="Ma J."/>
        </authorList>
    </citation>
    <scope>NUCLEOTIDE SEQUENCE [LARGE SCALE GENOMIC DNA]</scope>
    <source>
        <strain evidence="3">KCTC 42083</strain>
    </source>
</reference>
<dbReference type="Pfam" id="PF00149">
    <property type="entry name" value="Metallophos"/>
    <property type="match status" value="1"/>
</dbReference>
<evidence type="ECO:0000259" key="1">
    <source>
        <dbReference type="Pfam" id="PF00149"/>
    </source>
</evidence>
<evidence type="ECO:0000313" key="2">
    <source>
        <dbReference type="EMBL" id="GHC35551.1"/>
    </source>
</evidence>
<accession>A0A8H9IIV3</accession>
<organism evidence="2 3">
    <name type="scientific">Alcaligenes pakistanensis</name>
    <dbReference type="NCBI Taxonomy" id="1482717"/>
    <lineage>
        <taxon>Bacteria</taxon>
        <taxon>Pseudomonadati</taxon>
        <taxon>Pseudomonadota</taxon>
        <taxon>Betaproteobacteria</taxon>
        <taxon>Burkholderiales</taxon>
        <taxon>Alcaligenaceae</taxon>
        <taxon>Alcaligenes</taxon>
    </lineage>
</organism>
<dbReference type="InterPro" id="IPR004843">
    <property type="entry name" value="Calcineurin-like_PHP"/>
</dbReference>
<gene>
    <name evidence="2" type="ORF">GCM10010096_00690</name>
</gene>
<protein>
    <submittedName>
        <fullName evidence="2">Exonuclease</fullName>
    </submittedName>
</protein>
<dbReference type="GO" id="GO:0004527">
    <property type="term" value="F:exonuclease activity"/>
    <property type="evidence" value="ECO:0007669"/>
    <property type="project" value="UniProtKB-KW"/>
</dbReference>
<dbReference type="InterPro" id="IPR029052">
    <property type="entry name" value="Metallo-depent_PP-like"/>
</dbReference>
<dbReference type="PIRSF" id="PIRSF033093">
    <property type="entry name" value="UCP_ML1119"/>
    <property type="match status" value="1"/>
</dbReference>
<dbReference type="AlphaFoldDB" id="A0A8H9IIV3"/>
<dbReference type="PANTHER" id="PTHR30337">
    <property type="entry name" value="COMPONENT OF ATP-DEPENDENT DSDNA EXONUCLEASE"/>
    <property type="match status" value="1"/>
</dbReference>
<comment type="caution">
    <text evidence="2">The sequence shown here is derived from an EMBL/GenBank/DDBJ whole genome shotgun (WGS) entry which is preliminary data.</text>
</comment>
<keyword evidence="2" id="KW-0269">Exonuclease</keyword>
<keyword evidence="2" id="KW-0378">Hydrolase</keyword>
<sequence length="380" mass="42031">MGTFYKAAMLRILHTADWQIGRQYSRFELEDAAALAEARFKAIAKLAALATEHGADLIVVAGDVFDSQTLSDRNLRRSFNEMAGFAGPWLLLPGNHDAALSESVWTRARRLNCIPSNAHVLDTPALFLLDALKVAVLPAPLTQRQTYQDLSDWFDQADSPAGYWRLGLAHGSVSGVLEHLDSHNLIDQNRVQRARLDYLALGDWHGTVKINERCYYSGTPEPDRFRDNESGQALLVEISAVGAAPVVQALPVAQHPWRSIQRHLNDDTDLDLLERELTALAEQSVVELELSGQLSLSGFERLDSLLGQAQARCRAWDCQRDALRLAPSEQDLNALQADGYLQAALKQLQELRHGSQQQAAEDALLILAGLLRDKEGGHAH</sequence>
<dbReference type="InterPro" id="IPR050535">
    <property type="entry name" value="DNA_Repair-Maintenance_Comp"/>
</dbReference>
<proteinExistence type="predicted"/>
<dbReference type="Gene3D" id="3.60.21.10">
    <property type="match status" value="1"/>
</dbReference>
<name>A0A8H9IIV3_9BURK</name>
<keyword evidence="2" id="KW-0540">Nuclease</keyword>